<proteinExistence type="predicted"/>
<organism evidence="2 3">
    <name type="scientific">Streptomyces umbrinus</name>
    <dbReference type="NCBI Taxonomy" id="67370"/>
    <lineage>
        <taxon>Bacteria</taxon>
        <taxon>Bacillati</taxon>
        <taxon>Actinomycetota</taxon>
        <taxon>Actinomycetes</taxon>
        <taxon>Kitasatosporales</taxon>
        <taxon>Streptomycetaceae</taxon>
        <taxon>Streptomyces</taxon>
        <taxon>Streptomyces phaeochromogenes group</taxon>
    </lineage>
</organism>
<accession>A0ABU0SXA9</accession>
<feature type="region of interest" description="Disordered" evidence="1">
    <location>
        <begin position="23"/>
        <end position="66"/>
    </location>
</feature>
<dbReference type="RefSeq" id="WP_307523235.1">
    <property type="nucleotide sequence ID" value="NZ_JAUSZI010000002.1"/>
</dbReference>
<reference evidence="2 3" key="1">
    <citation type="submission" date="2023-07" db="EMBL/GenBank/DDBJ databases">
        <title>Comparative genomics of wheat-associated soil bacteria to identify genetic determinants of phenazine resistance.</title>
        <authorList>
            <person name="Mouncey N."/>
        </authorList>
    </citation>
    <scope>NUCLEOTIDE SEQUENCE [LARGE SCALE GENOMIC DNA]</scope>
    <source>
        <strain evidence="2 3">V2I4</strain>
    </source>
</reference>
<gene>
    <name evidence="2" type="ORF">QF035_005519</name>
</gene>
<keyword evidence="3" id="KW-1185">Reference proteome</keyword>
<feature type="compositionally biased region" description="Basic and acidic residues" evidence="1">
    <location>
        <begin position="40"/>
        <end position="53"/>
    </location>
</feature>
<evidence type="ECO:0000313" key="2">
    <source>
        <dbReference type="EMBL" id="MDQ1027937.1"/>
    </source>
</evidence>
<sequence>MTGALAASVLLILIVVATRLIQPAGRARQQPPPTLAARPAEVRPRHDHRDGGRGRLRPRRRRSTRQ</sequence>
<evidence type="ECO:0000313" key="3">
    <source>
        <dbReference type="Proteomes" id="UP001230328"/>
    </source>
</evidence>
<feature type="compositionally biased region" description="Basic residues" evidence="1">
    <location>
        <begin position="54"/>
        <end position="66"/>
    </location>
</feature>
<evidence type="ECO:0008006" key="4">
    <source>
        <dbReference type="Google" id="ProtNLM"/>
    </source>
</evidence>
<evidence type="ECO:0000256" key="1">
    <source>
        <dbReference type="SAM" id="MobiDB-lite"/>
    </source>
</evidence>
<name>A0ABU0SXA9_9ACTN</name>
<comment type="caution">
    <text evidence="2">The sequence shown here is derived from an EMBL/GenBank/DDBJ whole genome shotgun (WGS) entry which is preliminary data.</text>
</comment>
<dbReference type="Proteomes" id="UP001230328">
    <property type="component" value="Unassembled WGS sequence"/>
</dbReference>
<protein>
    <recommendedName>
        <fullName evidence="4">Secreted protein</fullName>
    </recommendedName>
</protein>
<dbReference type="EMBL" id="JAUSZI010000002">
    <property type="protein sequence ID" value="MDQ1027937.1"/>
    <property type="molecule type" value="Genomic_DNA"/>
</dbReference>